<evidence type="ECO:0000313" key="1">
    <source>
        <dbReference type="EMBL" id="CAG8854973.1"/>
    </source>
</evidence>
<dbReference type="EMBL" id="CAJVQB010144581">
    <property type="protein sequence ID" value="CAG8854973.1"/>
    <property type="molecule type" value="Genomic_DNA"/>
</dbReference>
<sequence>YKKVMAIAQLCTDIIQARNKKQRDYYEKSEQIFYYQLLNQ</sequence>
<accession>A0ABN7XI36</accession>
<reference evidence="1 2" key="1">
    <citation type="submission" date="2021-06" db="EMBL/GenBank/DDBJ databases">
        <authorList>
            <person name="Kallberg Y."/>
            <person name="Tangrot J."/>
            <person name="Rosling A."/>
        </authorList>
    </citation>
    <scope>NUCLEOTIDE SEQUENCE [LARGE SCALE GENOMIC DNA]</scope>
    <source>
        <strain evidence="1 2">120-4 pot B 10/14</strain>
    </source>
</reference>
<dbReference type="Proteomes" id="UP000789901">
    <property type="component" value="Unassembled WGS sequence"/>
</dbReference>
<feature type="non-terminal residue" evidence="1">
    <location>
        <position position="40"/>
    </location>
</feature>
<keyword evidence="2" id="KW-1185">Reference proteome</keyword>
<organism evidence="1 2">
    <name type="scientific">Gigaspora margarita</name>
    <dbReference type="NCBI Taxonomy" id="4874"/>
    <lineage>
        <taxon>Eukaryota</taxon>
        <taxon>Fungi</taxon>
        <taxon>Fungi incertae sedis</taxon>
        <taxon>Mucoromycota</taxon>
        <taxon>Glomeromycotina</taxon>
        <taxon>Glomeromycetes</taxon>
        <taxon>Diversisporales</taxon>
        <taxon>Gigasporaceae</taxon>
        <taxon>Gigaspora</taxon>
    </lineage>
</organism>
<gene>
    <name evidence="1" type="ORF">GMARGA_LOCUS43794</name>
</gene>
<protein>
    <submittedName>
        <fullName evidence="1">40636_t:CDS:1</fullName>
    </submittedName>
</protein>
<comment type="caution">
    <text evidence="1">The sequence shown here is derived from an EMBL/GenBank/DDBJ whole genome shotgun (WGS) entry which is preliminary data.</text>
</comment>
<name>A0ABN7XI36_GIGMA</name>
<proteinExistence type="predicted"/>
<feature type="non-terminal residue" evidence="1">
    <location>
        <position position="1"/>
    </location>
</feature>
<evidence type="ECO:0000313" key="2">
    <source>
        <dbReference type="Proteomes" id="UP000789901"/>
    </source>
</evidence>